<protein>
    <submittedName>
        <fullName evidence="2">Uncharacterized protein</fullName>
    </submittedName>
</protein>
<feature type="region of interest" description="Disordered" evidence="1">
    <location>
        <begin position="292"/>
        <end position="485"/>
    </location>
</feature>
<reference evidence="2 3" key="1">
    <citation type="submission" date="2012-06" db="EMBL/GenBank/DDBJ databases">
        <title>Complete sequence of chromosome of Mycobacterium chubuense NBB4.</title>
        <authorList>
            <consortium name="US DOE Joint Genome Institute"/>
            <person name="Lucas S."/>
            <person name="Han J."/>
            <person name="Lapidus A."/>
            <person name="Cheng J.-F."/>
            <person name="Goodwin L."/>
            <person name="Pitluck S."/>
            <person name="Peters L."/>
            <person name="Mikhailova N."/>
            <person name="Teshima H."/>
            <person name="Detter J.C."/>
            <person name="Han C."/>
            <person name="Tapia R."/>
            <person name="Land M."/>
            <person name="Hauser L."/>
            <person name="Kyrpides N."/>
            <person name="Ivanova N."/>
            <person name="Pagani I."/>
            <person name="Mattes T."/>
            <person name="Holmes A."/>
            <person name="Rutledge P."/>
            <person name="Paulsen I."/>
            <person name="Coleman N."/>
            <person name="Woyke T."/>
        </authorList>
    </citation>
    <scope>NUCLEOTIDE SEQUENCE [LARGE SCALE GENOMIC DNA]</scope>
    <source>
        <strain evidence="2 3">NBB4</strain>
    </source>
</reference>
<dbReference type="RefSeq" id="WP_014814361.1">
    <property type="nucleotide sequence ID" value="NC_018027.1"/>
</dbReference>
<dbReference type="HOGENOM" id="CLU_047700_0_0_11"/>
<gene>
    <name evidence="2" type="ordered locus">Mycch_1067</name>
</gene>
<dbReference type="InterPro" id="IPR036689">
    <property type="entry name" value="ESAT-6-like_sf"/>
</dbReference>
<sequence>MAQKYDAASRLAEGRPAVDDVAQYVWACRALGYGHPDLTEHGAQLRDWYGTEDGMDLAVLQEDCVALEGAARACQDALSAQERALSSLPGAWQGAGAQAAGDFLRRHGEASAAAATAVRAAAEAVTALRDELWRAVDEKVGAVVSIAGRAGADWRQAAATVTTGAGDRAAASEVIDTAVKPFVDTVIRTEWLAAMRAAMAAVTDAYRDATAEITAEPQPVFDVPGDLGPDSSPPTPAPCGQTDRAPGPGAVSYASGPAPTTPSAWSAPAAPATVPPAVSAPMAAAPMAAAPMAAAPPPPAEAALPQPAPVPSAPPMPALGGMGSGMPGLPDPGGGLSGLAQQFADTLSALLGGGGDGPLPGPAGLDPPDPGVAEDGSIDGSDHPAGETDQSDETDTNAEDPEPAPEPGAEPEPVEPAADEPVAQTPCDDPPGPAVDTVAAPAPTPAPPPAEPLPPAEPPPAEPLAADQTPCAIAADEVPQVGPPR</sequence>
<feature type="compositionally biased region" description="Gly residues" evidence="1">
    <location>
        <begin position="320"/>
        <end position="337"/>
    </location>
</feature>
<accession>I4BF20</accession>
<dbReference type="Proteomes" id="UP000006057">
    <property type="component" value="Chromosome"/>
</dbReference>
<feature type="compositionally biased region" description="Acidic residues" evidence="1">
    <location>
        <begin position="389"/>
        <end position="403"/>
    </location>
</feature>
<feature type="compositionally biased region" description="Pro residues" evidence="1">
    <location>
        <begin position="442"/>
        <end position="462"/>
    </location>
</feature>
<keyword evidence="3" id="KW-1185">Reference proteome</keyword>
<dbReference type="OrthoDB" id="4727254at2"/>
<feature type="compositionally biased region" description="Low complexity" evidence="1">
    <location>
        <begin position="257"/>
        <end position="275"/>
    </location>
</feature>
<dbReference type="AlphaFoldDB" id="I4BF20"/>
<feature type="compositionally biased region" description="Pro residues" evidence="1">
    <location>
        <begin position="359"/>
        <end position="370"/>
    </location>
</feature>
<evidence type="ECO:0000313" key="2">
    <source>
        <dbReference type="EMBL" id="AFM15877.1"/>
    </source>
</evidence>
<dbReference type="PATRIC" id="fig|710421.3.peg.1076"/>
<evidence type="ECO:0000313" key="3">
    <source>
        <dbReference type="Proteomes" id="UP000006057"/>
    </source>
</evidence>
<dbReference type="SUPFAM" id="SSF140453">
    <property type="entry name" value="EsxAB dimer-like"/>
    <property type="match status" value="1"/>
</dbReference>
<organism evidence="2 3">
    <name type="scientific">Mycolicibacterium chubuense (strain NBB4)</name>
    <name type="common">Mycobacterium chubuense</name>
    <dbReference type="NCBI Taxonomy" id="710421"/>
    <lineage>
        <taxon>Bacteria</taxon>
        <taxon>Bacillati</taxon>
        <taxon>Actinomycetota</taxon>
        <taxon>Actinomycetes</taxon>
        <taxon>Mycobacteriales</taxon>
        <taxon>Mycobacteriaceae</taxon>
        <taxon>Mycolicibacterium</taxon>
    </lineage>
</organism>
<dbReference type="KEGG" id="mcb:Mycch_1067"/>
<name>I4BF20_MYCCN</name>
<feature type="compositionally biased region" description="Pro residues" evidence="1">
    <location>
        <begin position="294"/>
        <end position="317"/>
    </location>
</feature>
<dbReference type="eggNOG" id="ENOG5031D8I">
    <property type="taxonomic scope" value="Bacteria"/>
</dbReference>
<dbReference type="STRING" id="710421.Mycch_1067"/>
<feature type="region of interest" description="Disordered" evidence="1">
    <location>
        <begin position="219"/>
        <end position="275"/>
    </location>
</feature>
<dbReference type="EMBL" id="CP003053">
    <property type="protein sequence ID" value="AFM15877.1"/>
    <property type="molecule type" value="Genomic_DNA"/>
</dbReference>
<evidence type="ECO:0000256" key="1">
    <source>
        <dbReference type="SAM" id="MobiDB-lite"/>
    </source>
</evidence>
<proteinExistence type="predicted"/>